<dbReference type="InterPro" id="IPR011798">
    <property type="entry name" value="APS_reductase"/>
</dbReference>
<dbReference type="GO" id="GO:0004604">
    <property type="term" value="F:phosphoadenylyl-sulfate reductase (thioredoxin) activity"/>
    <property type="evidence" value="ECO:0007669"/>
    <property type="project" value="UniProtKB-UniRule"/>
</dbReference>
<reference evidence="16 18" key="1">
    <citation type="submission" date="2017-07" db="EMBL/GenBank/DDBJ databases">
        <title>Tamlnaduibacter salinus (Mi-7) genome sequencing.</title>
        <authorList>
            <person name="Verma A."/>
            <person name="Krishnamurthi S."/>
        </authorList>
    </citation>
    <scope>NUCLEOTIDE SEQUENCE [LARGE SCALE GENOMIC DNA]</scope>
    <source>
        <strain evidence="16 18">Mi-7</strain>
    </source>
</reference>
<dbReference type="InterPro" id="IPR004511">
    <property type="entry name" value="PAPS/APS_Rdtase"/>
</dbReference>
<keyword evidence="18" id="KW-1185">Reference proteome</keyword>
<dbReference type="GO" id="GO:0046872">
    <property type="term" value="F:metal ion binding"/>
    <property type="evidence" value="ECO:0007669"/>
    <property type="project" value="UniProtKB-KW"/>
</dbReference>
<dbReference type="GO" id="GO:0051539">
    <property type="term" value="F:4 iron, 4 sulfur cluster binding"/>
    <property type="evidence" value="ECO:0007669"/>
    <property type="project" value="UniProtKB-UniRule"/>
</dbReference>
<evidence type="ECO:0000313" key="16">
    <source>
        <dbReference type="EMBL" id="PAV24688.1"/>
    </source>
</evidence>
<evidence type="ECO:0000256" key="11">
    <source>
        <dbReference type="ARBA" id="ARBA00030894"/>
    </source>
</evidence>
<dbReference type="HAMAP" id="MF_00063">
    <property type="entry name" value="CysH"/>
    <property type="match status" value="1"/>
</dbReference>
<evidence type="ECO:0000256" key="6">
    <source>
        <dbReference type="ARBA" id="ARBA00023014"/>
    </source>
</evidence>
<dbReference type="Pfam" id="PF01507">
    <property type="entry name" value="PAPS_reduct"/>
    <property type="match status" value="1"/>
</dbReference>
<dbReference type="GO" id="GO:0043866">
    <property type="term" value="F:adenylyl-sulfate reductase (thioredoxin) activity"/>
    <property type="evidence" value="ECO:0007669"/>
    <property type="project" value="UniProtKB-EC"/>
</dbReference>
<evidence type="ECO:0000256" key="12">
    <source>
        <dbReference type="ARBA" id="ARBA00032041"/>
    </source>
</evidence>
<keyword evidence="5 14" id="KW-0408">Iron</keyword>
<name>A0A2A2HZV6_9GAMM</name>
<evidence type="ECO:0000256" key="8">
    <source>
        <dbReference type="ARBA" id="ARBA00024327"/>
    </source>
</evidence>
<comment type="pathway">
    <text evidence="8 14">Sulfur metabolism; hydrogen sulfide biosynthesis; sulfite from sulfate.</text>
</comment>
<dbReference type="NCBIfam" id="TIGR00434">
    <property type="entry name" value="cysH"/>
    <property type="match status" value="1"/>
</dbReference>
<dbReference type="OrthoDB" id="9794018at2"/>
<proteinExistence type="inferred from homology"/>
<comment type="catalytic activity">
    <reaction evidence="13 14">
        <text>[thioredoxin]-disulfide + sulfite + AMP + 2 H(+) = adenosine 5'-phosphosulfate + [thioredoxin]-dithiol</text>
        <dbReference type="Rhea" id="RHEA:21976"/>
        <dbReference type="Rhea" id="RHEA-COMP:10698"/>
        <dbReference type="Rhea" id="RHEA-COMP:10700"/>
        <dbReference type="ChEBI" id="CHEBI:15378"/>
        <dbReference type="ChEBI" id="CHEBI:17359"/>
        <dbReference type="ChEBI" id="CHEBI:29950"/>
        <dbReference type="ChEBI" id="CHEBI:50058"/>
        <dbReference type="ChEBI" id="CHEBI:58243"/>
        <dbReference type="ChEBI" id="CHEBI:456215"/>
        <dbReference type="EC" id="1.8.4.10"/>
    </reaction>
</comment>
<evidence type="ECO:0000256" key="9">
    <source>
        <dbReference type="ARBA" id="ARBA00024386"/>
    </source>
</evidence>
<gene>
    <name evidence="14" type="primary">cysH</name>
    <name evidence="17" type="ORF">C8D92_102305</name>
    <name evidence="16" type="ORF">CF392_14905</name>
</gene>
<dbReference type="PANTHER" id="PTHR46482">
    <property type="entry name" value="5'-ADENYLYLSULFATE REDUCTASE 3, CHLOROPLASTIC"/>
    <property type="match status" value="1"/>
</dbReference>
<accession>A0A2A2HZV6</accession>
<evidence type="ECO:0000313" key="18">
    <source>
        <dbReference type="Proteomes" id="UP000218332"/>
    </source>
</evidence>
<comment type="function">
    <text evidence="7 14">Catalyzes the formation of sulfite from adenosine 5'-phosphosulfate (APS) using thioredoxin as an electron donor.</text>
</comment>
<dbReference type="Proteomes" id="UP000218332">
    <property type="component" value="Unassembled WGS sequence"/>
</dbReference>
<dbReference type="Proteomes" id="UP000245887">
    <property type="component" value="Unassembled WGS sequence"/>
</dbReference>
<evidence type="ECO:0000256" key="2">
    <source>
        <dbReference type="ARBA" id="ARBA00022490"/>
    </source>
</evidence>
<feature type="domain" description="Phosphoadenosine phosphosulphate reductase" evidence="15">
    <location>
        <begin position="29"/>
        <end position="207"/>
    </location>
</feature>
<keyword evidence="2 14" id="KW-0963">Cytoplasm</keyword>
<evidence type="ECO:0000313" key="17">
    <source>
        <dbReference type="EMBL" id="PVY78265.1"/>
    </source>
</evidence>
<comment type="subcellular location">
    <subcellularLocation>
        <location evidence="14">Cytoplasm</location>
    </subcellularLocation>
</comment>
<feature type="binding site" evidence="14">
    <location>
        <position position="204"/>
    </location>
    <ligand>
        <name>[4Fe-4S] cluster</name>
        <dbReference type="ChEBI" id="CHEBI:49883"/>
    </ligand>
</feature>
<dbReference type="CDD" id="cd23945">
    <property type="entry name" value="PAPS_reductase"/>
    <property type="match status" value="1"/>
</dbReference>
<feature type="binding site" evidence="14">
    <location>
        <position position="201"/>
    </location>
    <ligand>
        <name>[4Fe-4S] cluster</name>
        <dbReference type="ChEBI" id="CHEBI:49883"/>
    </ligand>
</feature>
<dbReference type="InterPro" id="IPR002500">
    <property type="entry name" value="PAPS_reduct_dom"/>
</dbReference>
<feature type="binding site" evidence="14">
    <location>
        <position position="112"/>
    </location>
    <ligand>
        <name>[4Fe-4S] cluster</name>
        <dbReference type="ChEBI" id="CHEBI:49883"/>
    </ligand>
</feature>
<dbReference type="EC" id="1.8.4.10" evidence="9 14"/>
<dbReference type="Gene3D" id="3.40.50.620">
    <property type="entry name" value="HUPs"/>
    <property type="match status" value="1"/>
</dbReference>
<feature type="binding site" evidence="14">
    <location>
        <position position="113"/>
    </location>
    <ligand>
        <name>[4Fe-4S] cluster</name>
        <dbReference type="ChEBI" id="CHEBI:49883"/>
    </ligand>
</feature>
<reference evidence="17 19" key="2">
    <citation type="submission" date="2018-04" db="EMBL/GenBank/DDBJ databases">
        <title>Genomic Encyclopedia of Type Strains, Phase IV (KMG-IV): sequencing the most valuable type-strain genomes for metagenomic binning, comparative biology and taxonomic classification.</title>
        <authorList>
            <person name="Goeker M."/>
        </authorList>
    </citation>
    <scope>NUCLEOTIDE SEQUENCE [LARGE SCALE GENOMIC DNA]</scope>
    <source>
        <strain evidence="17 19">DSM 28688</strain>
    </source>
</reference>
<protein>
    <recommendedName>
        <fullName evidence="10 14">Adenosine 5'-phosphosulfate reductase</fullName>
        <shortName evidence="14">APS reductase</shortName>
        <ecNumber evidence="9 14">1.8.4.10</ecNumber>
    </recommendedName>
    <alternativeName>
        <fullName evidence="12 14">5'-adenylylsulfate reductase</fullName>
    </alternativeName>
    <alternativeName>
        <fullName evidence="11 14">Thioredoxin-dependent 5'-adenylylsulfate reductase</fullName>
    </alternativeName>
</protein>
<dbReference type="GO" id="GO:0019379">
    <property type="term" value="P:sulfate assimilation, phosphoadenylyl sulfate reduction by phosphoadenylyl-sulfate reductase (thioredoxin)"/>
    <property type="evidence" value="ECO:0007669"/>
    <property type="project" value="UniProtKB-UniRule"/>
</dbReference>
<comment type="similarity">
    <text evidence="1 14">Belongs to the PAPS reductase family. CysH subfamily.</text>
</comment>
<sequence>MEDIKALNESLNDQSPRSILKHALKSYDNIAISFSGAEDVVLIELAHKLTDNLQVFTLDTARLHPETYRFIDRVRRHYNINIEILFPDAKEVEDLVTRKGMFSFYEDGHHECCGIRKVNPLKRKLATVDAWITGQRKDQSPGTRNDVPVVQVDDAFSTDDHELIKFNPLANWTSKEVWDYIRMAEAPYNELHEKGFVSIGCEPCTRPILPGQHEREGRWWWEEETKKECGLHAGNVIASES</sequence>
<comment type="caution">
    <text evidence="16">The sequence shown here is derived from an EMBL/GenBank/DDBJ whole genome shotgun (WGS) entry which is preliminary data.</text>
</comment>
<keyword evidence="3 14" id="KW-0479">Metal-binding</keyword>
<keyword evidence="6 14" id="KW-0411">Iron-sulfur</keyword>
<feature type="active site" description="Nucleophile; cysteine thiosulfonate intermediate" evidence="14">
    <location>
        <position position="229"/>
    </location>
</feature>
<dbReference type="PANTHER" id="PTHR46482:SF9">
    <property type="entry name" value="5'-ADENYLYLSULFATE REDUCTASE 1, CHLOROPLASTIC"/>
    <property type="match status" value="1"/>
</dbReference>
<dbReference type="NCBIfam" id="TIGR02055">
    <property type="entry name" value="APS_reductase"/>
    <property type="match status" value="1"/>
</dbReference>
<comment type="cofactor">
    <cofactor evidence="14">
        <name>[4Fe-4S] cluster</name>
        <dbReference type="ChEBI" id="CHEBI:49883"/>
    </cofactor>
    <text evidence="14">Binds 1 [4Fe-4S] cluster per subunit.</text>
</comment>
<evidence type="ECO:0000256" key="13">
    <source>
        <dbReference type="ARBA" id="ARBA00048441"/>
    </source>
</evidence>
<dbReference type="NCBIfam" id="NF002537">
    <property type="entry name" value="PRK02090.1"/>
    <property type="match status" value="1"/>
</dbReference>
<dbReference type="SUPFAM" id="SSF52402">
    <property type="entry name" value="Adenine nucleotide alpha hydrolases-like"/>
    <property type="match status" value="1"/>
</dbReference>
<dbReference type="GO" id="GO:0070814">
    <property type="term" value="P:hydrogen sulfide biosynthetic process"/>
    <property type="evidence" value="ECO:0007669"/>
    <property type="project" value="UniProtKB-UniRule"/>
</dbReference>
<dbReference type="InterPro" id="IPR014729">
    <property type="entry name" value="Rossmann-like_a/b/a_fold"/>
</dbReference>
<evidence type="ECO:0000256" key="5">
    <source>
        <dbReference type="ARBA" id="ARBA00023004"/>
    </source>
</evidence>
<evidence type="ECO:0000256" key="7">
    <source>
        <dbReference type="ARBA" id="ARBA00024298"/>
    </source>
</evidence>
<evidence type="ECO:0000256" key="3">
    <source>
        <dbReference type="ARBA" id="ARBA00022723"/>
    </source>
</evidence>
<dbReference type="PIRSF" id="PIRSF000857">
    <property type="entry name" value="PAPS_reductase"/>
    <property type="match status" value="1"/>
</dbReference>
<dbReference type="GO" id="GO:0005737">
    <property type="term" value="C:cytoplasm"/>
    <property type="evidence" value="ECO:0007669"/>
    <property type="project" value="UniProtKB-SubCell"/>
</dbReference>
<evidence type="ECO:0000256" key="1">
    <source>
        <dbReference type="ARBA" id="ARBA00009732"/>
    </source>
</evidence>
<dbReference type="AlphaFoldDB" id="A0A2A2HZV6"/>
<organism evidence="16 18">
    <name type="scientific">Tamilnaduibacter salinus</name>
    <dbReference type="NCBI Taxonomy" id="1484056"/>
    <lineage>
        <taxon>Bacteria</taxon>
        <taxon>Pseudomonadati</taxon>
        <taxon>Pseudomonadota</taxon>
        <taxon>Gammaproteobacteria</taxon>
        <taxon>Pseudomonadales</taxon>
        <taxon>Marinobacteraceae</taxon>
        <taxon>Tamilnaduibacter</taxon>
    </lineage>
</organism>
<dbReference type="EMBL" id="QEKQ01000002">
    <property type="protein sequence ID" value="PVY78265.1"/>
    <property type="molecule type" value="Genomic_DNA"/>
</dbReference>
<dbReference type="GO" id="GO:0019344">
    <property type="term" value="P:cysteine biosynthetic process"/>
    <property type="evidence" value="ECO:0007669"/>
    <property type="project" value="InterPro"/>
</dbReference>
<evidence type="ECO:0000256" key="14">
    <source>
        <dbReference type="HAMAP-Rule" id="MF_00063"/>
    </source>
</evidence>
<evidence type="ECO:0000256" key="4">
    <source>
        <dbReference type="ARBA" id="ARBA00023002"/>
    </source>
</evidence>
<evidence type="ECO:0000259" key="15">
    <source>
        <dbReference type="Pfam" id="PF01507"/>
    </source>
</evidence>
<keyword evidence="4 14" id="KW-0560">Oxidoreductase</keyword>
<dbReference type="EMBL" id="NMPM01000114">
    <property type="protein sequence ID" value="PAV24688.1"/>
    <property type="molecule type" value="Genomic_DNA"/>
</dbReference>
<evidence type="ECO:0000256" key="10">
    <source>
        <dbReference type="ARBA" id="ARBA00029514"/>
    </source>
</evidence>
<evidence type="ECO:0000313" key="19">
    <source>
        <dbReference type="Proteomes" id="UP000245887"/>
    </source>
</evidence>
<dbReference type="RefSeq" id="WP_095612233.1">
    <property type="nucleotide sequence ID" value="NZ_NMPM01000114.1"/>
</dbReference>